<comment type="caution">
    <text evidence="1">The sequence shown here is derived from an EMBL/GenBank/DDBJ whole genome shotgun (WGS) entry which is preliminary data.</text>
</comment>
<dbReference type="STRING" id="889306.KP78_16810"/>
<reference evidence="1 2" key="1">
    <citation type="submission" date="2015-01" db="EMBL/GenBank/DDBJ databases">
        <title>Genome sequencing of Jeotgalibacillus soli.</title>
        <authorList>
            <person name="Goh K.M."/>
            <person name="Chan K.-G."/>
            <person name="Yaakop A.S."/>
            <person name="Ee R."/>
            <person name="Gan H.M."/>
            <person name="Chan C.S."/>
        </authorList>
    </citation>
    <scope>NUCLEOTIDE SEQUENCE [LARGE SCALE GENOMIC DNA]</scope>
    <source>
        <strain evidence="1 2">P9</strain>
    </source>
</reference>
<dbReference type="Proteomes" id="UP000031938">
    <property type="component" value="Unassembled WGS sequence"/>
</dbReference>
<proteinExistence type="predicted"/>
<organism evidence="1 2">
    <name type="scientific">Jeotgalibacillus soli</name>
    <dbReference type="NCBI Taxonomy" id="889306"/>
    <lineage>
        <taxon>Bacteria</taxon>
        <taxon>Bacillati</taxon>
        <taxon>Bacillota</taxon>
        <taxon>Bacilli</taxon>
        <taxon>Bacillales</taxon>
        <taxon>Caryophanaceae</taxon>
        <taxon>Jeotgalibacillus</taxon>
    </lineage>
</organism>
<dbReference type="RefSeq" id="WP_235420877.1">
    <property type="nucleotide sequence ID" value="NZ_JXRP01000013.1"/>
</dbReference>
<name>A0A0C2S2J0_9BACL</name>
<protein>
    <submittedName>
        <fullName evidence="1">Uncharacterized protein</fullName>
    </submittedName>
</protein>
<gene>
    <name evidence="1" type="ORF">KP78_16810</name>
</gene>
<dbReference type="EMBL" id="JXRP01000013">
    <property type="protein sequence ID" value="KIL48234.1"/>
    <property type="molecule type" value="Genomic_DNA"/>
</dbReference>
<evidence type="ECO:0000313" key="2">
    <source>
        <dbReference type="Proteomes" id="UP000031938"/>
    </source>
</evidence>
<keyword evidence="2" id="KW-1185">Reference proteome</keyword>
<dbReference type="PATRIC" id="fig|889306.3.peg.1687"/>
<evidence type="ECO:0000313" key="1">
    <source>
        <dbReference type="EMBL" id="KIL48234.1"/>
    </source>
</evidence>
<dbReference type="AlphaFoldDB" id="A0A0C2S2J0"/>
<accession>A0A0C2S2J0</accession>
<sequence length="47" mass="5390">MADDKRIKETIAEDDTAFLEILHTHKIALYKTALAYLKNEEEALEAI</sequence>